<evidence type="ECO:0000256" key="2">
    <source>
        <dbReference type="ARBA" id="ARBA00022448"/>
    </source>
</evidence>
<accession>A0A506UE40</accession>
<dbReference type="GO" id="GO:0015697">
    <property type="term" value="P:quaternary ammonium group transport"/>
    <property type="evidence" value="ECO:0007669"/>
    <property type="project" value="UniProtKB-ARBA"/>
</dbReference>
<reference evidence="11 12" key="1">
    <citation type="submission" date="2019-06" db="EMBL/GenBank/DDBJ databases">
        <authorList>
            <person name="Li M."/>
        </authorList>
    </citation>
    <scope>NUCLEOTIDE SEQUENCE [LARGE SCALE GENOMIC DNA]</scope>
    <source>
        <strain evidence="11 12">BGMRC2036</strain>
    </source>
</reference>
<dbReference type="InterPro" id="IPR017871">
    <property type="entry name" value="ABC_transporter-like_CS"/>
</dbReference>
<keyword evidence="9" id="KW-0472">Membrane</keyword>
<evidence type="ECO:0000256" key="4">
    <source>
        <dbReference type="ARBA" id="ARBA00022496"/>
    </source>
</evidence>
<proteinExistence type="inferred from homology"/>
<dbReference type="OrthoDB" id="9802264at2"/>
<protein>
    <submittedName>
        <fullName evidence="11">ABC transporter ATP-binding protein</fullName>
    </submittedName>
</protein>
<dbReference type="CDD" id="cd03259">
    <property type="entry name" value="ABC_Carb_Solutes_like"/>
    <property type="match status" value="1"/>
</dbReference>
<evidence type="ECO:0000256" key="1">
    <source>
        <dbReference type="ARBA" id="ARBA00005417"/>
    </source>
</evidence>
<dbReference type="InterPro" id="IPR027417">
    <property type="entry name" value="P-loop_NTPase"/>
</dbReference>
<dbReference type="SUPFAM" id="SSF52540">
    <property type="entry name" value="P-loop containing nucleoside triphosphate hydrolases"/>
    <property type="match status" value="1"/>
</dbReference>
<dbReference type="FunFam" id="3.40.50.300:FF:000425">
    <property type="entry name" value="Probable ABC transporter, ATP-binding subunit"/>
    <property type="match status" value="1"/>
</dbReference>
<keyword evidence="12" id="KW-1185">Reference proteome</keyword>
<dbReference type="InterPro" id="IPR003439">
    <property type="entry name" value="ABC_transporter-like_ATP-bd"/>
</dbReference>
<gene>
    <name evidence="11" type="ORF">FJU08_04260</name>
</gene>
<evidence type="ECO:0000256" key="8">
    <source>
        <dbReference type="ARBA" id="ARBA00023065"/>
    </source>
</evidence>
<evidence type="ECO:0000313" key="12">
    <source>
        <dbReference type="Proteomes" id="UP000318801"/>
    </source>
</evidence>
<dbReference type="RefSeq" id="WP_141147740.1">
    <property type="nucleotide sequence ID" value="NZ_VHLG01000002.1"/>
</dbReference>
<dbReference type="SMART" id="SM00382">
    <property type="entry name" value="AAA"/>
    <property type="match status" value="1"/>
</dbReference>
<evidence type="ECO:0000256" key="9">
    <source>
        <dbReference type="ARBA" id="ARBA00023136"/>
    </source>
</evidence>
<keyword evidence="6 11" id="KW-0067">ATP-binding</keyword>
<evidence type="ECO:0000256" key="6">
    <source>
        <dbReference type="ARBA" id="ARBA00022840"/>
    </source>
</evidence>
<keyword evidence="7" id="KW-0408">Iron</keyword>
<dbReference type="EMBL" id="VHLG01000002">
    <property type="protein sequence ID" value="TPW32230.1"/>
    <property type="molecule type" value="Genomic_DNA"/>
</dbReference>
<comment type="similarity">
    <text evidence="1">Belongs to the ABC transporter superfamily.</text>
</comment>
<evidence type="ECO:0000256" key="3">
    <source>
        <dbReference type="ARBA" id="ARBA00022475"/>
    </source>
</evidence>
<dbReference type="PANTHER" id="PTHR42781">
    <property type="entry name" value="SPERMIDINE/PUTRESCINE IMPORT ATP-BINDING PROTEIN POTA"/>
    <property type="match status" value="1"/>
</dbReference>
<keyword evidence="4" id="KW-0410">Iron transport</keyword>
<dbReference type="GO" id="GO:0015408">
    <property type="term" value="F:ABC-type ferric iron transporter activity"/>
    <property type="evidence" value="ECO:0007669"/>
    <property type="project" value="InterPro"/>
</dbReference>
<dbReference type="InterPro" id="IPR003593">
    <property type="entry name" value="AAA+_ATPase"/>
</dbReference>
<evidence type="ECO:0000256" key="5">
    <source>
        <dbReference type="ARBA" id="ARBA00022741"/>
    </source>
</evidence>
<evidence type="ECO:0000313" key="11">
    <source>
        <dbReference type="EMBL" id="TPW32230.1"/>
    </source>
</evidence>
<dbReference type="AlphaFoldDB" id="A0A506UE40"/>
<dbReference type="PROSITE" id="PS50893">
    <property type="entry name" value="ABC_TRANSPORTER_2"/>
    <property type="match status" value="1"/>
</dbReference>
<keyword evidence="3" id="KW-1003">Cell membrane</keyword>
<dbReference type="InterPro" id="IPR050093">
    <property type="entry name" value="ABC_SmlMolc_Importer"/>
</dbReference>
<evidence type="ECO:0000259" key="10">
    <source>
        <dbReference type="PROSITE" id="PS50893"/>
    </source>
</evidence>
<name>A0A506UE40_9HYPH</name>
<dbReference type="Proteomes" id="UP000318801">
    <property type="component" value="Unassembled WGS sequence"/>
</dbReference>
<dbReference type="PANTHER" id="PTHR42781:SF4">
    <property type="entry name" value="SPERMIDINE_PUTRESCINE IMPORT ATP-BINDING PROTEIN POTA"/>
    <property type="match status" value="1"/>
</dbReference>
<evidence type="ECO:0000256" key="7">
    <source>
        <dbReference type="ARBA" id="ARBA00023004"/>
    </source>
</evidence>
<keyword evidence="2" id="KW-0813">Transport</keyword>
<organism evidence="11 12">
    <name type="scientific">Martelella alba</name>
    <dbReference type="NCBI Taxonomy" id="2590451"/>
    <lineage>
        <taxon>Bacteria</taxon>
        <taxon>Pseudomonadati</taxon>
        <taxon>Pseudomonadota</taxon>
        <taxon>Alphaproteobacteria</taxon>
        <taxon>Hyphomicrobiales</taxon>
        <taxon>Aurantimonadaceae</taxon>
        <taxon>Martelella</taxon>
    </lineage>
</organism>
<dbReference type="Gene3D" id="3.40.50.300">
    <property type="entry name" value="P-loop containing nucleotide triphosphate hydrolases"/>
    <property type="match status" value="1"/>
</dbReference>
<comment type="caution">
    <text evidence="11">The sequence shown here is derived from an EMBL/GenBank/DDBJ whole genome shotgun (WGS) entry which is preliminary data.</text>
</comment>
<sequence length="370" mass="38861">MSPASAAPVDLVRERSHSAGARVDVSGVAKHFGDNAVLKSINLSIAPGEVVALLGPSGSGKTTLLRMLAGLMAPSEGRIAIGDTVVADAATGKLVPPEKRSIGMVFQDYALWPHMSVAGNVAFPLEVQHVDRAERKTRVAEALDLVALGPFAERSPATLSGGQQQRVALARAVVSRPSLILFDEPLSNLDRELREQLVVDIAALVRSLGMTGVYVTHDHAEAFAIADRVAVMADGYILQIAAPETLVQQPANAEVASFLKLGLLIPARKSAAGIVVEREGTVLQPPQGFAGDDGKGHLFVPRAALEISGPGEGYLAGRVVHSMFRGDGYSLRLQLDCGIDADLASAQPSADGAAVSLSFAWETVRWFGDN</sequence>
<dbReference type="PROSITE" id="PS00211">
    <property type="entry name" value="ABC_TRANSPORTER_1"/>
    <property type="match status" value="1"/>
</dbReference>
<dbReference type="Pfam" id="PF00005">
    <property type="entry name" value="ABC_tran"/>
    <property type="match status" value="1"/>
</dbReference>
<dbReference type="GO" id="GO:0016020">
    <property type="term" value="C:membrane"/>
    <property type="evidence" value="ECO:0007669"/>
    <property type="project" value="InterPro"/>
</dbReference>
<keyword evidence="8" id="KW-0406">Ion transport</keyword>
<dbReference type="InterPro" id="IPR015853">
    <property type="entry name" value="ABC_transpr_FbpC"/>
</dbReference>
<dbReference type="GO" id="GO:0005524">
    <property type="term" value="F:ATP binding"/>
    <property type="evidence" value="ECO:0007669"/>
    <property type="project" value="UniProtKB-KW"/>
</dbReference>
<dbReference type="GO" id="GO:0016887">
    <property type="term" value="F:ATP hydrolysis activity"/>
    <property type="evidence" value="ECO:0007669"/>
    <property type="project" value="InterPro"/>
</dbReference>
<feature type="domain" description="ABC transporter" evidence="10">
    <location>
        <begin position="23"/>
        <end position="259"/>
    </location>
</feature>
<keyword evidence="5" id="KW-0547">Nucleotide-binding</keyword>